<feature type="region of interest" description="Disordered" evidence="1">
    <location>
        <begin position="124"/>
        <end position="147"/>
    </location>
</feature>
<evidence type="ECO:0000256" key="1">
    <source>
        <dbReference type="SAM" id="MobiDB-lite"/>
    </source>
</evidence>
<keyword evidence="2" id="KW-0472">Membrane</keyword>
<proteinExistence type="predicted"/>
<evidence type="ECO:0000259" key="3">
    <source>
        <dbReference type="Pfam" id="PF09851"/>
    </source>
</evidence>
<evidence type="ECO:0000256" key="2">
    <source>
        <dbReference type="SAM" id="Phobius"/>
    </source>
</evidence>
<dbReference type="EMBL" id="BFAG01000011">
    <property type="protein sequence ID" value="GBF06996.1"/>
    <property type="molecule type" value="Genomic_DNA"/>
</dbReference>
<keyword evidence="2" id="KW-0812">Transmembrane</keyword>
<reference evidence="5" key="1">
    <citation type="submission" date="2018-01" db="EMBL/GenBank/DDBJ databases">
        <title>Draft Genome Sequence of the Radioresistant Bacterium Deinococcus aerius TR0125, Isolated from the Higher Atmosphere above Japan.</title>
        <authorList>
            <person name="Satoh K."/>
            <person name="Arai H."/>
            <person name="Sanzen T."/>
            <person name="Kawaguchi Y."/>
            <person name="Hayashi H."/>
            <person name="Yokobori S."/>
            <person name="Yamagishi A."/>
            <person name="Oono Y."/>
            <person name="Narumi I."/>
        </authorList>
    </citation>
    <scope>NUCLEOTIDE SEQUENCE [LARGE SCALE GENOMIC DNA]</scope>
    <source>
        <strain evidence="5">TR0125</strain>
    </source>
</reference>
<dbReference type="InterPro" id="IPR018649">
    <property type="entry name" value="SHOCT"/>
</dbReference>
<organism evidence="4 5">
    <name type="scientific">Deinococcus aerius</name>
    <dbReference type="NCBI Taxonomy" id="200253"/>
    <lineage>
        <taxon>Bacteria</taxon>
        <taxon>Thermotogati</taxon>
        <taxon>Deinococcota</taxon>
        <taxon>Deinococci</taxon>
        <taxon>Deinococcales</taxon>
        <taxon>Deinococcaceae</taxon>
        <taxon>Deinococcus</taxon>
    </lineage>
</organism>
<feature type="transmembrane region" description="Helical" evidence="2">
    <location>
        <begin position="43"/>
        <end position="61"/>
    </location>
</feature>
<sequence length="147" mass="15822">MDVIINNATPGATLQMVPQQYVPAPGLGSSAPYGYGPGYRHDGGFPGFFLVLLIAGAVVFLRRRGAWRRWAGAGGPAGGHLGDEVRDTFRRGRSRFLNDHALDIARERYARGEINADEYETLRRTLSGEEGGAPRPPAGGDEGTLKL</sequence>
<dbReference type="Pfam" id="PF09851">
    <property type="entry name" value="SHOCT"/>
    <property type="match status" value="1"/>
</dbReference>
<protein>
    <recommendedName>
        <fullName evidence="3">SHOCT domain-containing protein</fullName>
    </recommendedName>
</protein>
<dbReference type="Proteomes" id="UP000236569">
    <property type="component" value="Unassembled WGS sequence"/>
</dbReference>
<accession>A0A2I9D862</accession>
<evidence type="ECO:0000313" key="5">
    <source>
        <dbReference type="Proteomes" id="UP000236569"/>
    </source>
</evidence>
<gene>
    <name evidence="4" type="ORF">DAERI_110178</name>
</gene>
<name>A0A2I9D862_9DEIO</name>
<dbReference type="AlphaFoldDB" id="A0A2I9D862"/>
<comment type="caution">
    <text evidence="4">The sequence shown here is derived from an EMBL/GenBank/DDBJ whole genome shotgun (WGS) entry which is preliminary data.</text>
</comment>
<dbReference type="RefSeq" id="WP_201262772.1">
    <property type="nucleotide sequence ID" value="NZ_BFAG01000011.1"/>
</dbReference>
<keyword evidence="2" id="KW-1133">Transmembrane helix</keyword>
<feature type="domain" description="SHOCT" evidence="3">
    <location>
        <begin position="101"/>
        <end position="126"/>
    </location>
</feature>
<keyword evidence="5" id="KW-1185">Reference proteome</keyword>
<evidence type="ECO:0000313" key="4">
    <source>
        <dbReference type="EMBL" id="GBF06996.1"/>
    </source>
</evidence>